<evidence type="ECO:0000259" key="1">
    <source>
        <dbReference type="PROSITE" id="PS50076"/>
    </source>
</evidence>
<dbReference type="CDD" id="cd06257">
    <property type="entry name" value="DnaJ"/>
    <property type="match status" value="1"/>
</dbReference>
<dbReference type="SMART" id="SM00271">
    <property type="entry name" value="DnaJ"/>
    <property type="match status" value="1"/>
</dbReference>
<dbReference type="EMBL" id="JRNU01000039">
    <property type="protein sequence ID" value="KGF51385.1"/>
    <property type="molecule type" value="Genomic_DNA"/>
</dbReference>
<dbReference type="Gene3D" id="1.10.3680.10">
    <property type="entry name" value="TerB-like"/>
    <property type="match status" value="1"/>
</dbReference>
<sequence length="278" mass="31333">MTKRKWIGAALGWILSGGNILGALAGYCIGSLLADAAKGADGKVNNSGYDGESSAENYRETSFEEMRNSFLFSLLVLSSYVIKADSKVMHSEMEYVRKFLRYNFGDEAVLQGEIILKRLFEKMDNEGMLAFKNVIHRSCMEISFNMSEEQRLQLLDYLIMIAKADGMVSFQEVEVLKDIALHLHLSVQDVESMLNMGYSYEGRQKYSSSKANINVYYKILGISPSATDKEVKDAYRKMALRHHPDRVASLGEDIRKAAEAKFQEINAAKEAIYKARNI</sequence>
<dbReference type="InterPro" id="IPR001623">
    <property type="entry name" value="DnaJ_domain"/>
</dbReference>
<evidence type="ECO:0000313" key="3">
    <source>
        <dbReference type="Proteomes" id="UP000029614"/>
    </source>
</evidence>
<gene>
    <name evidence="2" type="ORF">HMPREF9302_07675</name>
</gene>
<dbReference type="Pfam" id="PF05099">
    <property type="entry name" value="TerB"/>
    <property type="match status" value="1"/>
</dbReference>
<dbReference type="SUPFAM" id="SSF158682">
    <property type="entry name" value="TerB-like"/>
    <property type="match status" value="1"/>
</dbReference>
<keyword evidence="3" id="KW-1185">Reference proteome</keyword>
<dbReference type="Proteomes" id="UP000029614">
    <property type="component" value="Unassembled WGS sequence"/>
</dbReference>
<accession>A0A096AX69</accession>
<dbReference type="InterPro" id="IPR007791">
    <property type="entry name" value="DjlA_N"/>
</dbReference>
<name>A0A096AX69_9BACT</name>
<dbReference type="PANTHER" id="PTHR24074">
    <property type="entry name" value="CO-CHAPERONE PROTEIN DJLA"/>
    <property type="match status" value="1"/>
</dbReference>
<dbReference type="RefSeq" id="WP_036856284.1">
    <property type="nucleotide sequence ID" value="NZ_JRNU01000039.1"/>
</dbReference>
<reference evidence="2 3" key="1">
    <citation type="submission" date="2014-07" db="EMBL/GenBank/DDBJ databases">
        <authorList>
            <person name="McCorrison J."/>
            <person name="Sanka R."/>
            <person name="Torralba M."/>
            <person name="Gillis M."/>
            <person name="Haft D.H."/>
            <person name="Methe B."/>
            <person name="Sutton G."/>
            <person name="Nelson K.E."/>
        </authorList>
    </citation>
    <scope>NUCLEOTIDE SEQUENCE [LARGE SCALE GENOMIC DNA]</scope>
    <source>
        <strain evidence="2 3">DNF00058</strain>
    </source>
</reference>
<feature type="domain" description="J" evidence="1">
    <location>
        <begin position="215"/>
        <end position="277"/>
    </location>
</feature>
<dbReference type="SUPFAM" id="SSF46565">
    <property type="entry name" value="Chaperone J-domain"/>
    <property type="match status" value="1"/>
</dbReference>
<proteinExistence type="predicted"/>
<dbReference type="Gene3D" id="1.10.287.110">
    <property type="entry name" value="DnaJ domain"/>
    <property type="match status" value="1"/>
</dbReference>
<evidence type="ECO:0000313" key="2">
    <source>
        <dbReference type="EMBL" id="KGF51385.1"/>
    </source>
</evidence>
<dbReference type="InterPro" id="IPR050817">
    <property type="entry name" value="DjlA_DnaK_co-chaperone"/>
</dbReference>
<organism evidence="2 3">
    <name type="scientific">Prevotella amnii DNF00058</name>
    <dbReference type="NCBI Taxonomy" id="1401066"/>
    <lineage>
        <taxon>Bacteria</taxon>
        <taxon>Pseudomonadati</taxon>
        <taxon>Bacteroidota</taxon>
        <taxon>Bacteroidia</taxon>
        <taxon>Bacteroidales</taxon>
        <taxon>Prevotellaceae</taxon>
        <taxon>Prevotella</taxon>
    </lineage>
</organism>
<dbReference type="InterPro" id="IPR036869">
    <property type="entry name" value="J_dom_sf"/>
</dbReference>
<dbReference type="PROSITE" id="PS50076">
    <property type="entry name" value="DNAJ_2"/>
    <property type="match status" value="1"/>
</dbReference>
<dbReference type="AlphaFoldDB" id="A0A096AX69"/>
<comment type="caution">
    <text evidence="2">The sequence shown here is derived from an EMBL/GenBank/DDBJ whole genome shotgun (WGS) entry which is preliminary data.</text>
</comment>
<dbReference type="InterPro" id="IPR029024">
    <property type="entry name" value="TerB-like"/>
</dbReference>
<dbReference type="PRINTS" id="PR00625">
    <property type="entry name" value="JDOMAIN"/>
</dbReference>
<dbReference type="OrthoDB" id="9779622at2"/>
<dbReference type="Pfam" id="PF00226">
    <property type="entry name" value="DnaJ"/>
    <property type="match status" value="1"/>
</dbReference>
<protein>
    <submittedName>
        <fullName evidence="2">Molecular chaperone DnaJ</fullName>
    </submittedName>
</protein>